<dbReference type="PROSITE" id="PS50075">
    <property type="entry name" value="CARRIER"/>
    <property type="match status" value="1"/>
</dbReference>
<keyword evidence="3" id="KW-1185">Reference proteome</keyword>
<dbReference type="GeneID" id="98301957"/>
<dbReference type="InterPro" id="IPR036736">
    <property type="entry name" value="ACP-like_sf"/>
</dbReference>
<dbReference type="SUPFAM" id="SSF47336">
    <property type="entry name" value="ACP-like"/>
    <property type="match status" value="1"/>
</dbReference>
<evidence type="ECO:0000313" key="3">
    <source>
        <dbReference type="Proteomes" id="UP000216033"/>
    </source>
</evidence>
<dbReference type="Proteomes" id="UP000216033">
    <property type="component" value="Unassembled WGS sequence"/>
</dbReference>
<comment type="caution">
    <text evidence="2">The sequence shown here is derived from an EMBL/GenBank/DDBJ whole genome shotgun (WGS) entry which is preliminary data.</text>
</comment>
<dbReference type="InterPro" id="IPR009081">
    <property type="entry name" value="PP-bd_ACP"/>
</dbReference>
<evidence type="ECO:0000313" key="2">
    <source>
        <dbReference type="EMBL" id="PAL24848.1"/>
    </source>
</evidence>
<dbReference type="STRING" id="1231343.Absy_008_148"/>
<gene>
    <name evidence="2" type="ORF">B9K05_08930</name>
</gene>
<proteinExistence type="predicted"/>
<reference evidence="2 3" key="1">
    <citation type="submission" date="2017-04" db="EMBL/GenBank/DDBJ databases">
        <title>Kefir bacterial isolates.</title>
        <authorList>
            <person name="Kim Y."/>
            <person name="Blasche S."/>
            <person name="Patil K.R."/>
        </authorList>
    </citation>
    <scope>NUCLEOTIDE SEQUENCE [LARGE SCALE GENOMIC DNA]</scope>
    <source>
        <strain evidence="2 3">KR-2</strain>
    </source>
</reference>
<feature type="domain" description="Carrier" evidence="1">
    <location>
        <begin position="1"/>
        <end position="72"/>
    </location>
</feature>
<accession>A0A270BIK4</accession>
<sequence length="74" mass="7953">MQNFYAGLAEILEVPVEQITPSFSLSEHNWDSMAVISCVALIDEEFGHIVSGSELVKCTSVADIQKLIPTATAG</sequence>
<dbReference type="Pfam" id="PF00550">
    <property type="entry name" value="PP-binding"/>
    <property type="match status" value="1"/>
</dbReference>
<dbReference type="OrthoDB" id="7190665at2"/>
<dbReference type="EMBL" id="NDFP01000008">
    <property type="protein sequence ID" value="PAL24848.1"/>
    <property type="molecule type" value="Genomic_DNA"/>
</dbReference>
<organism evidence="2 3">
    <name type="scientific">Acetobacter syzygii</name>
    <dbReference type="NCBI Taxonomy" id="146476"/>
    <lineage>
        <taxon>Bacteria</taxon>
        <taxon>Pseudomonadati</taxon>
        <taxon>Pseudomonadota</taxon>
        <taxon>Alphaproteobacteria</taxon>
        <taxon>Acetobacterales</taxon>
        <taxon>Acetobacteraceae</taxon>
        <taxon>Acetobacter</taxon>
    </lineage>
</organism>
<dbReference type="Gene3D" id="1.10.1200.10">
    <property type="entry name" value="ACP-like"/>
    <property type="match status" value="1"/>
</dbReference>
<protein>
    <submittedName>
        <fullName evidence="2">Acyl carrier protein</fullName>
    </submittedName>
</protein>
<name>A0A270BIK4_9PROT</name>
<evidence type="ECO:0000259" key="1">
    <source>
        <dbReference type="PROSITE" id="PS50075"/>
    </source>
</evidence>
<dbReference type="AlphaFoldDB" id="A0A270BIK4"/>
<dbReference type="RefSeq" id="WP_048853409.1">
    <property type="nucleotide sequence ID" value="NZ_BAMZ01000008.1"/>
</dbReference>